<dbReference type="InterPro" id="IPR005135">
    <property type="entry name" value="Endo/exonuclease/phosphatase"/>
</dbReference>
<name>A0A6L5Z1R3_9RHOB</name>
<keyword evidence="2" id="KW-0255">Endonuclease</keyword>
<dbReference type="Gene3D" id="3.60.10.10">
    <property type="entry name" value="Endonuclease/exonuclease/phosphatase"/>
    <property type="match status" value="1"/>
</dbReference>
<dbReference type="Proteomes" id="UP000474957">
    <property type="component" value="Unassembled WGS sequence"/>
</dbReference>
<dbReference type="SUPFAM" id="SSF56219">
    <property type="entry name" value="DNase I-like"/>
    <property type="match status" value="1"/>
</dbReference>
<dbReference type="PANTHER" id="PTHR14859:SF1">
    <property type="entry name" value="PGAP2-INTERACTING PROTEIN"/>
    <property type="match status" value="1"/>
</dbReference>
<comment type="caution">
    <text evidence="2">The sequence shown here is derived from an EMBL/GenBank/DDBJ whole genome shotgun (WGS) entry which is preliminary data.</text>
</comment>
<keyword evidence="3" id="KW-1185">Reference proteome</keyword>
<dbReference type="PANTHER" id="PTHR14859">
    <property type="entry name" value="CALCOFLUOR WHITE HYPERSENSITIVE PROTEIN PRECURSOR"/>
    <property type="match status" value="1"/>
</dbReference>
<evidence type="ECO:0000259" key="1">
    <source>
        <dbReference type="Pfam" id="PF03372"/>
    </source>
</evidence>
<keyword evidence="2" id="KW-0378">Hydrolase</keyword>
<feature type="domain" description="Endonuclease/exonuclease/phosphatase" evidence="1">
    <location>
        <begin position="70"/>
        <end position="330"/>
    </location>
</feature>
<keyword evidence="2" id="KW-0540">Nuclease</keyword>
<protein>
    <submittedName>
        <fullName evidence="2">Endonuclease</fullName>
    </submittedName>
</protein>
<organism evidence="2 3">
    <name type="scientific">Halovulum marinum</name>
    <dbReference type="NCBI Taxonomy" id="2662447"/>
    <lineage>
        <taxon>Bacteria</taxon>
        <taxon>Pseudomonadati</taxon>
        <taxon>Pseudomonadota</taxon>
        <taxon>Alphaproteobacteria</taxon>
        <taxon>Rhodobacterales</taxon>
        <taxon>Paracoccaceae</taxon>
        <taxon>Halovulum</taxon>
    </lineage>
</organism>
<dbReference type="EMBL" id="WIND01000009">
    <property type="protein sequence ID" value="MSU90487.1"/>
    <property type="molecule type" value="Genomic_DNA"/>
</dbReference>
<dbReference type="GO" id="GO:0004519">
    <property type="term" value="F:endonuclease activity"/>
    <property type="evidence" value="ECO:0007669"/>
    <property type="project" value="UniProtKB-KW"/>
</dbReference>
<evidence type="ECO:0000313" key="3">
    <source>
        <dbReference type="Proteomes" id="UP000474957"/>
    </source>
</evidence>
<accession>A0A6L5Z1R3</accession>
<dbReference type="GO" id="GO:0016020">
    <property type="term" value="C:membrane"/>
    <property type="evidence" value="ECO:0007669"/>
    <property type="project" value="GOC"/>
</dbReference>
<dbReference type="InterPro" id="IPR036691">
    <property type="entry name" value="Endo/exonu/phosph_ase_sf"/>
</dbReference>
<proteinExistence type="predicted"/>
<dbReference type="InterPro" id="IPR051916">
    <property type="entry name" value="GPI-anchor_lipid_remodeler"/>
</dbReference>
<evidence type="ECO:0000313" key="2">
    <source>
        <dbReference type="EMBL" id="MSU90487.1"/>
    </source>
</evidence>
<dbReference type="Pfam" id="PF03372">
    <property type="entry name" value="Exo_endo_phos"/>
    <property type="match status" value="1"/>
</dbReference>
<dbReference type="AlphaFoldDB" id="A0A6L5Z1R3"/>
<sequence length="343" mass="36640">MRRPARSPHLTPTTPELPPVTDAQKAAILSAPRTAEAHRRLMAGLPALHRIQTGGRGGDAPLRAGFTAAAWNLERGLFPEASAALLAAQGVDAVLLSEMDNGMARTGQRDTTAAMAQALGMHFAYGVEFFELGLGGITERALCREQVNRLGWHGNAILSRAPFRKLALIRLDDDGRWFAPQDGADPGQPRIGGRMALAAVVEAAFGPLCLVSTHLESSSGAELRAAQFDRLLRAVDAFAPGLPVLIGGDLNTGNQLPPDWDWRREDLFAMAEERGYGWALTPAGITTRSSLITPHRTRRMKLDWFCTKGLAGTGRIVVAEDAHGTPLSDHECIVAEAIGPAAG</sequence>
<dbReference type="GO" id="GO:0006506">
    <property type="term" value="P:GPI anchor biosynthetic process"/>
    <property type="evidence" value="ECO:0007669"/>
    <property type="project" value="TreeGrafter"/>
</dbReference>
<reference evidence="2 3" key="1">
    <citation type="submission" date="2019-10" db="EMBL/GenBank/DDBJ databases">
        <title>Cognatihalovulum marinum gen. nov. sp. nov., a new member of the family Rhodobacteraceae isolated from deep seawater of the Northwest Indian Ocean.</title>
        <authorList>
            <person name="Ruan C."/>
            <person name="Wang J."/>
            <person name="Zheng X."/>
            <person name="Song L."/>
            <person name="Zhu Y."/>
            <person name="Huang Y."/>
            <person name="Lu Z."/>
            <person name="Du W."/>
            <person name="Huang L."/>
            <person name="Dai X."/>
        </authorList>
    </citation>
    <scope>NUCLEOTIDE SEQUENCE [LARGE SCALE GENOMIC DNA]</scope>
    <source>
        <strain evidence="2 3">2CG4</strain>
    </source>
</reference>
<gene>
    <name evidence="2" type="ORF">GE300_12800</name>
</gene>